<sequence>MLKISFDCFLKMASRFDPRLNSMVKLSINEKSGKRGDEYPVKTYTVGPNIPEGTFLSKSRGGGKAGSPAQTKLTGHEENRPVTPRPSYLDYKGRWVHGALPDAPVPHLTQPLSATRHSVDMTIHTLKQVDRKQAKTFRPVAAIHSYTDTSPVITSEFVNHQQERDDVQAPKTPTGTGTATKRPTVGRGSSSSSSRPGTSAGVPGPAMVPTPFASLRDTRSSVQLFWKHEPLHFEGPRVTDEDLLRLSDRQEDLGKNAVPGSAQSKLIGGRWRHAPRPVNGDVVFTDYYGPLAGGYKQSDYYGRSYTLSTQQLDKNRLVEDPAYVKVQANMSGIHALRNRPGYTMEGRIIHSSDPGQLLRVVATGSQSRTAEGLHSIKTYHRIQ</sequence>
<accession>A0A250XBL1</accession>
<evidence type="ECO:0000313" key="3">
    <source>
        <dbReference type="Proteomes" id="UP000232323"/>
    </source>
</evidence>
<gene>
    <name evidence="2" type="ORF">CEUSTIGMA_g7885.t1</name>
</gene>
<feature type="region of interest" description="Disordered" evidence="1">
    <location>
        <begin position="160"/>
        <end position="212"/>
    </location>
</feature>
<protein>
    <submittedName>
        <fullName evidence="2">Uncharacterized protein</fullName>
    </submittedName>
</protein>
<proteinExistence type="predicted"/>
<name>A0A250XBL1_9CHLO</name>
<dbReference type="Proteomes" id="UP000232323">
    <property type="component" value="Unassembled WGS sequence"/>
</dbReference>
<dbReference type="EMBL" id="BEGY01000052">
    <property type="protein sequence ID" value="GAX80446.1"/>
    <property type="molecule type" value="Genomic_DNA"/>
</dbReference>
<feature type="region of interest" description="Disordered" evidence="1">
    <location>
        <begin position="54"/>
        <end position="84"/>
    </location>
</feature>
<dbReference type="AlphaFoldDB" id="A0A250XBL1"/>
<organism evidence="2 3">
    <name type="scientific">Chlamydomonas eustigma</name>
    <dbReference type="NCBI Taxonomy" id="1157962"/>
    <lineage>
        <taxon>Eukaryota</taxon>
        <taxon>Viridiplantae</taxon>
        <taxon>Chlorophyta</taxon>
        <taxon>core chlorophytes</taxon>
        <taxon>Chlorophyceae</taxon>
        <taxon>CS clade</taxon>
        <taxon>Chlamydomonadales</taxon>
        <taxon>Chlamydomonadaceae</taxon>
        <taxon>Chlamydomonas</taxon>
    </lineage>
</organism>
<reference evidence="2 3" key="1">
    <citation type="submission" date="2017-08" db="EMBL/GenBank/DDBJ databases">
        <title>Acidophilic green algal genome provides insights into adaptation to an acidic environment.</title>
        <authorList>
            <person name="Hirooka S."/>
            <person name="Hirose Y."/>
            <person name="Kanesaki Y."/>
            <person name="Higuchi S."/>
            <person name="Fujiwara T."/>
            <person name="Onuma R."/>
            <person name="Era A."/>
            <person name="Ohbayashi R."/>
            <person name="Uzuka A."/>
            <person name="Nozaki H."/>
            <person name="Yoshikawa H."/>
            <person name="Miyagishima S.Y."/>
        </authorList>
    </citation>
    <scope>NUCLEOTIDE SEQUENCE [LARGE SCALE GENOMIC DNA]</scope>
    <source>
        <strain evidence="2 3">NIES-2499</strain>
    </source>
</reference>
<evidence type="ECO:0000313" key="2">
    <source>
        <dbReference type="EMBL" id="GAX80446.1"/>
    </source>
</evidence>
<evidence type="ECO:0000256" key="1">
    <source>
        <dbReference type="SAM" id="MobiDB-lite"/>
    </source>
</evidence>
<keyword evidence="3" id="KW-1185">Reference proteome</keyword>
<comment type="caution">
    <text evidence="2">The sequence shown here is derived from an EMBL/GenBank/DDBJ whole genome shotgun (WGS) entry which is preliminary data.</text>
</comment>
<feature type="compositionally biased region" description="Low complexity" evidence="1">
    <location>
        <begin position="169"/>
        <end position="202"/>
    </location>
</feature>